<reference evidence="1 3" key="2">
    <citation type="submission" date="2018-11" db="EMBL/GenBank/DDBJ databases">
        <authorList>
            <consortium name="Pathogen Informatics"/>
        </authorList>
    </citation>
    <scope>NUCLEOTIDE SEQUENCE [LARGE SCALE GENOMIC DNA]</scope>
</reference>
<keyword evidence="3" id="KW-1185">Reference proteome</keyword>
<proteinExistence type="predicted"/>
<accession>A0A0N4U4V6</accession>
<dbReference type="Proteomes" id="UP000274756">
    <property type="component" value="Unassembled WGS sequence"/>
</dbReference>
<reference evidence="4" key="1">
    <citation type="submission" date="2017-02" db="UniProtKB">
        <authorList>
            <consortium name="WormBaseParasite"/>
        </authorList>
    </citation>
    <scope>IDENTIFICATION</scope>
</reference>
<evidence type="ECO:0000313" key="1">
    <source>
        <dbReference type="EMBL" id="VDN56229.1"/>
    </source>
</evidence>
<dbReference type="STRING" id="318479.A0A0N4U4V6"/>
<organism evidence="2 4">
    <name type="scientific">Dracunculus medinensis</name>
    <name type="common">Guinea worm</name>
    <dbReference type="NCBI Taxonomy" id="318479"/>
    <lineage>
        <taxon>Eukaryota</taxon>
        <taxon>Metazoa</taxon>
        <taxon>Ecdysozoa</taxon>
        <taxon>Nematoda</taxon>
        <taxon>Chromadorea</taxon>
        <taxon>Rhabditida</taxon>
        <taxon>Spirurina</taxon>
        <taxon>Dracunculoidea</taxon>
        <taxon>Dracunculidae</taxon>
        <taxon>Dracunculus</taxon>
    </lineage>
</organism>
<evidence type="ECO:0000313" key="2">
    <source>
        <dbReference type="Proteomes" id="UP000038040"/>
    </source>
</evidence>
<protein>
    <submittedName>
        <fullName evidence="4">BHLH domain-containing protein</fullName>
    </submittedName>
</protein>
<dbReference type="OrthoDB" id="273340at2759"/>
<dbReference type="Proteomes" id="UP000038040">
    <property type="component" value="Unplaced"/>
</dbReference>
<name>A0A0N4U4V6_DRAME</name>
<evidence type="ECO:0000313" key="4">
    <source>
        <dbReference type="WBParaSite" id="DME_0000184201-mRNA-1"/>
    </source>
</evidence>
<dbReference type="EMBL" id="UYYG01001155">
    <property type="protein sequence ID" value="VDN56229.1"/>
    <property type="molecule type" value="Genomic_DNA"/>
</dbReference>
<dbReference type="WBParaSite" id="DME_0000184201-mRNA-1">
    <property type="protein sequence ID" value="DME_0000184201-mRNA-1"/>
    <property type="gene ID" value="DME_0000184201"/>
</dbReference>
<gene>
    <name evidence="1" type="ORF">DME_LOCUS6202</name>
</gene>
<evidence type="ECO:0000313" key="3">
    <source>
        <dbReference type="Proteomes" id="UP000274756"/>
    </source>
</evidence>
<sequence length="90" mass="10345">MENIETLGSLRERLNGTSLVEDNISFGGCQMSYRLQSRGGIAANIRRIAEKQEEHLKERRQLRRETREITKTLKRLPVRGSFSSRGGRDV</sequence>
<dbReference type="AlphaFoldDB" id="A0A0N4U4V6"/>